<dbReference type="SUPFAM" id="SSF51395">
    <property type="entry name" value="FMN-linked oxidoreductases"/>
    <property type="match status" value="1"/>
</dbReference>
<evidence type="ECO:0000313" key="14">
    <source>
        <dbReference type="EMBL" id="RMJ15613.1"/>
    </source>
</evidence>
<gene>
    <name evidence="14" type="ORF">CDV36_004682</name>
</gene>
<accession>A0A3M2SDK9</accession>
<dbReference type="Gene3D" id="2.30.26.10">
    <property type="entry name" value="Dihydroorotate Dehydrogenase A, chain A, domain 2"/>
    <property type="match status" value="1"/>
</dbReference>
<evidence type="ECO:0000256" key="2">
    <source>
        <dbReference type="ARBA" id="ARBA00004496"/>
    </source>
</evidence>
<dbReference type="InterPro" id="IPR023359">
    <property type="entry name" value="Dihydro_DH_chainA_dom2"/>
</dbReference>
<dbReference type="PANTHER" id="PTHR48109">
    <property type="entry name" value="DIHYDROOROTATE DEHYDROGENASE (QUINONE), MITOCHONDRIAL-RELATED"/>
    <property type="match status" value="1"/>
</dbReference>
<dbReference type="Gene3D" id="3.20.20.70">
    <property type="entry name" value="Aldolase class I"/>
    <property type="match status" value="1"/>
</dbReference>
<keyword evidence="10 11" id="KW-0560">Oxidoreductase</keyword>
<keyword evidence="6 11" id="KW-0963">Cytoplasm</keyword>
<keyword evidence="15" id="KW-1185">Reference proteome</keyword>
<feature type="compositionally biased region" description="Polar residues" evidence="12">
    <location>
        <begin position="61"/>
        <end position="75"/>
    </location>
</feature>
<dbReference type="OrthoDB" id="14784at2759"/>
<evidence type="ECO:0000256" key="4">
    <source>
        <dbReference type="ARBA" id="ARBA00008008"/>
    </source>
</evidence>
<reference evidence="14 15" key="1">
    <citation type="submission" date="2017-06" db="EMBL/GenBank/DDBJ databases">
        <title>Comparative genomic analysis of Ambrosia Fusariam Clade fungi.</title>
        <authorList>
            <person name="Stajich J.E."/>
            <person name="Carrillo J."/>
            <person name="Kijimoto T."/>
            <person name="Eskalen A."/>
            <person name="O'Donnell K."/>
            <person name="Kasson M."/>
        </authorList>
    </citation>
    <scope>NUCLEOTIDE SEQUENCE [LARGE SCALE GENOMIC DNA]</scope>
    <source>
        <strain evidence="14">UCR3666</strain>
    </source>
</reference>
<evidence type="ECO:0000259" key="13">
    <source>
        <dbReference type="Pfam" id="PF01180"/>
    </source>
</evidence>
<dbReference type="GO" id="GO:1990663">
    <property type="term" value="F:dihydroorotate dehydrogenase (fumarate) activity"/>
    <property type="evidence" value="ECO:0007669"/>
    <property type="project" value="UniProtKB-EC"/>
</dbReference>
<keyword evidence="8 11" id="KW-0288">FMN</keyword>
<sequence length="330" mass="35203">MPVCLTIDPPLLNSATPWATDLEDLIALASCPSTGAVTTRTSLIKGFDHQDANHRYLFFNPTTATPNKGTSSNQVPPEGHTEDASASLNSLGYSPIPLEGYVKFLKEIGVQLPKMKKTFIVSVTGSPQDILASYDLIESASKVLSFPLAMEINLSCPNIPGAPPPAYHGAALEKYLSILPKQPAIPIGIKTPPYTYEGQFTSLIDTLLPAASSISFITATNTLGSCLIVEKDAGNKFTPQLPNLGVGGMAGPPLHPIALGNVSTLRRFLDQVEALKHIDIIGVGGVRDGDGYRRMRAVGASTVAVGTALGKQGVKVFERIERDIERDWKL</sequence>
<evidence type="ECO:0000256" key="9">
    <source>
        <dbReference type="ARBA" id="ARBA00022975"/>
    </source>
</evidence>
<evidence type="ECO:0000256" key="11">
    <source>
        <dbReference type="RuleBase" id="RU364042"/>
    </source>
</evidence>
<comment type="subunit">
    <text evidence="11">Homodimer.</text>
</comment>
<dbReference type="Proteomes" id="UP000277212">
    <property type="component" value="Unassembled WGS sequence"/>
</dbReference>
<feature type="domain" description="Dihydroorotate dehydrogenase catalytic" evidence="13">
    <location>
        <begin position="81"/>
        <end position="326"/>
    </location>
</feature>
<proteinExistence type="inferred from homology"/>
<organism evidence="14 15">
    <name type="scientific">Fusarium kuroshium</name>
    <dbReference type="NCBI Taxonomy" id="2010991"/>
    <lineage>
        <taxon>Eukaryota</taxon>
        <taxon>Fungi</taxon>
        <taxon>Dikarya</taxon>
        <taxon>Ascomycota</taxon>
        <taxon>Pezizomycotina</taxon>
        <taxon>Sordariomycetes</taxon>
        <taxon>Hypocreomycetidae</taxon>
        <taxon>Hypocreales</taxon>
        <taxon>Nectriaceae</taxon>
        <taxon>Fusarium</taxon>
        <taxon>Fusarium solani species complex</taxon>
    </lineage>
</organism>
<comment type="subcellular location">
    <subcellularLocation>
        <location evidence="2 11">Cytoplasm</location>
    </subcellularLocation>
</comment>
<comment type="caution">
    <text evidence="14">The sequence shown here is derived from an EMBL/GenBank/DDBJ whole genome shotgun (WGS) entry which is preliminary data.</text>
</comment>
<dbReference type="PANTHER" id="PTHR48109:SF1">
    <property type="entry name" value="DIHYDROOROTATE DEHYDROGENASE (FUMARATE)"/>
    <property type="match status" value="1"/>
</dbReference>
<evidence type="ECO:0000256" key="5">
    <source>
        <dbReference type="ARBA" id="ARBA00021374"/>
    </source>
</evidence>
<feature type="region of interest" description="Disordered" evidence="12">
    <location>
        <begin position="61"/>
        <end position="86"/>
    </location>
</feature>
<dbReference type="UniPathway" id="UPA00070"/>
<comment type="pathway">
    <text evidence="3 11">Pyrimidine metabolism; UMP biosynthesis via de novo pathway.</text>
</comment>
<dbReference type="GO" id="GO:0006207">
    <property type="term" value="P:'de novo' pyrimidine nucleobase biosynthetic process"/>
    <property type="evidence" value="ECO:0007669"/>
    <property type="project" value="TreeGrafter"/>
</dbReference>
<evidence type="ECO:0000256" key="12">
    <source>
        <dbReference type="SAM" id="MobiDB-lite"/>
    </source>
</evidence>
<dbReference type="CDD" id="cd04741">
    <property type="entry name" value="DHOD_1A_like"/>
    <property type="match status" value="1"/>
</dbReference>
<dbReference type="AlphaFoldDB" id="A0A3M2SDK9"/>
<evidence type="ECO:0000256" key="6">
    <source>
        <dbReference type="ARBA" id="ARBA00022490"/>
    </source>
</evidence>
<evidence type="ECO:0000256" key="1">
    <source>
        <dbReference type="ARBA" id="ARBA00001917"/>
    </source>
</evidence>
<dbReference type="EC" id="1.3.98.1" evidence="11"/>
<name>A0A3M2SDK9_9HYPO</name>
<dbReference type="GO" id="GO:0044205">
    <property type="term" value="P:'de novo' UMP biosynthetic process"/>
    <property type="evidence" value="ECO:0007669"/>
    <property type="project" value="UniProtKB-UniPathway"/>
</dbReference>
<keyword evidence="7 11" id="KW-0285">Flavoprotein</keyword>
<dbReference type="EMBL" id="NKUJ01000061">
    <property type="protein sequence ID" value="RMJ15613.1"/>
    <property type="molecule type" value="Genomic_DNA"/>
</dbReference>
<evidence type="ECO:0000256" key="8">
    <source>
        <dbReference type="ARBA" id="ARBA00022643"/>
    </source>
</evidence>
<evidence type="ECO:0000313" key="15">
    <source>
        <dbReference type="Proteomes" id="UP000277212"/>
    </source>
</evidence>
<protein>
    <recommendedName>
        <fullName evidence="5 11">Dihydroorotate dehydrogenase (fumarate)</fullName>
        <ecNumber evidence="11">1.3.98.1</ecNumber>
    </recommendedName>
    <alternativeName>
        <fullName evidence="11">Dihydroorotate oxidase</fullName>
    </alternativeName>
</protein>
<comment type="similarity">
    <text evidence="4 11">Belongs to the dihydroorotate dehydrogenase family. Type 1 subfamily.</text>
</comment>
<comment type="function">
    <text evidence="11">Catalyzes the conversion of dihydroorotate to orotate with fumarate as the electron acceptor.</text>
</comment>
<evidence type="ECO:0000256" key="3">
    <source>
        <dbReference type="ARBA" id="ARBA00004725"/>
    </source>
</evidence>
<dbReference type="STRING" id="2010991.A0A3M2SDK9"/>
<dbReference type="GO" id="GO:0005737">
    <property type="term" value="C:cytoplasm"/>
    <property type="evidence" value="ECO:0007669"/>
    <property type="project" value="UniProtKB-SubCell"/>
</dbReference>
<keyword evidence="9 11" id="KW-0665">Pyrimidine biosynthesis</keyword>
<comment type="cofactor">
    <cofactor evidence="1 11">
        <name>FMN</name>
        <dbReference type="ChEBI" id="CHEBI:58210"/>
    </cofactor>
</comment>
<dbReference type="InterPro" id="IPR013785">
    <property type="entry name" value="Aldolase_TIM"/>
</dbReference>
<evidence type="ECO:0000256" key="7">
    <source>
        <dbReference type="ARBA" id="ARBA00022630"/>
    </source>
</evidence>
<dbReference type="Pfam" id="PF01180">
    <property type="entry name" value="DHO_dh"/>
    <property type="match status" value="1"/>
</dbReference>
<dbReference type="InterPro" id="IPR050074">
    <property type="entry name" value="DHO_dehydrogenase"/>
</dbReference>
<evidence type="ECO:0000256" key="10">
    <source>
        <dbReference type="ARBA" id="ARBA00023002"/>
    </source>
</evidence>
<dbReference type="InterPro" id="IPR005720">
    <property type="entry name" value="Dihydroorotate_DH_cat"/>
</dbReference>
<dbReference type="InterPro" id="IPR033886">
    <property type="entry name" value="DHOD_1A"/>
</dbReference>
<comment type="catalytic activity">
    <reaction evidence="11">
        <text>(S)-dihydroorotate + fumarate = orotate + succinate</text>
        <dbReference type="Rhea" id="RHEA:30059"/>
        <dbReference type="ChEBI" id="CHEBI:29806"/>
        <dbReference type="ChEBI" id="CHEBI:30031"/>
        <dbReference type="ChEBI" id="CHEBI:30839"/>
        <dbReference type="ChEBI" id="CHEBI:30864"/>
        <dbReference type="EC" id="1.3.98.1"/>
    </reaction>
</comment>